<dbReference type="OMA" id="DERNNWG"/>
<comment type="subcellular location">
    <subcellularLocation>
        <location evidence="1">Membrane</location>
    </subcellularLocation>
</comment>
<feature type="transmembrane region" description="Helical" evidence="11">
    <location>
        <begin position="28"/>
        <end position="51"/>
    </location>
</feature>
<dbReference type="SUPFAM" id="SSF57850">
    <property type="entry name" value="RING/U-box"/>
    <property type="match status" value="1"/>
</dbReference>
<dbReference type="EMBL" id="LFYR01001151">
    <property type="protein sequence ID" value="KMZ64420.1"/>
    <property type="molecule type" value="Genomic_DNA"/>
</dbReference>
<dbReference type="PANTHER" id="PTHR46539:SF9">
    <property type="entry name" value="RING-H2 FINGER PROTEIN ATL56"/>
    <property type="match status" value="1"/>
</dbReference>
<evidence type="ECO:0000313" key="13">
    <source>
        <dbReference type="EMBL" id="KMZ64420.1"/>
    </source>
</evidence>
<evidence type="ECO:0000256" key="11">
    <source>
        <dbReference type="SAM" id="Phobius"/>
    </source>
</evidence>
<evidence type="ECO:0000256" key="6">
    <source>
        <dbReference type="ARBA" id="ARBA00022786"/>
    </source>
</evidence>
<feature type="domain" description="RING-type" evidence="12">
    <location>
        <begin position="89"/>
        <end position="147"/>
    </location>
</feature>
<keyword evidence="8 11" id="KW-1133">Transmembrane helix</keyword>
<name>A0A0K9P8B6_ZOSMR</name>
<dbReference type="OrthoDB" id="8062037at2759"/>
<dbReference type="SMART" id="SM00184">
    <property type="entry name" value="RING"/>
    <property type="match status" value="1"/>
</dbReference>
<keyword evidence="9 11" id="KW-0472">Membrane</keyword>
<sequence length="194" mass="21883">MSFLNPSSSSKPSIFLRSSFLLGYGDEVLLLVFLSLVLLGLSLLLLIFIVFRNFWVRRQNTNPAEQQPRLSPPSTIIHVTESEGDRRDCVICLGNMQEENDQNSYYSDDGAECCCGGNRVLPRCGHKFHENCIDSWLATRPVCPICRSRVDDSGEGWLVGNPEEDRFFISAQHGLAAMAHRARFDVLSDSFFLF</sequence>
<dbReference type="Pfam" id="PF12678">
    <property type="entry name" value="zf-rbx1"/>
    <property type="match status" value="1"/>
</dbReference>
<dbReference type="UniPathway" id="UPA00143"/>
<comment type="pathway">
    <text evidence="2">Protein modification; protein ubiquitination.</text>
</comment>
<evidence type="ECO:0000256" key="9">
    <source>
        <dbReference type="ARBA" id="ARBA00023136"/>
    </source>
</evidence>
<dbReference type="GO" id="GO:0016567">
    <property type="term" value="P:protein ubiquitination"/>
    <property type="evidence" value="ECO:0007669"/>
    <property type="project" value="UniProtKB-UniPathway"/>
</dbReference>
<dbReference type="InterPro" id="IPR013083">
    <property type="entry name" value="Znf_RING/FYVE/PHD"/>
</dbReference>
<dbReference type="PANTHER" id="PTHR46539">
    <property type="entry name" value="E3 UBIQUITIN-PROTEIN LIGASE ATL42"/>
    <property type="match status" value="1"/>
</dbReference>
<reference evidence="14" key="1">
    <citation type="journal article" date="2016" name="Nature">
        <title>The genome of the seagrass Zostera marina reveals angiosperm adaptation to the sea.</title>
        <authorList>
            <person name="Olsen J.L."/>
            <person name="Rouze P."/>
            <person name="Verhelst B."/>
            <person name="Lin Y.-C."/>
            <person name="Bayer T."/>
            <person name="Collen J."/>
            <person name="Dattolo E."/>
            <person name="De Paoli E."/>
            <person name="Dittami S."/>
            <person name="Maumus F."/>
            <person name="Michel G."/>
            <person name="Kersting A."/>
            <person name="Lauritano C."/>
            <person name="Lohaus R."/>
            <person name="Toepel M."/>
            <person name="Tonon T."/>
            <person name="Vanneste K."/>
            <person name="Amirebrahimi M."/>
            <person name="Brakel J."/>
            <person name="Bostroem C."/>
            <person name="Chovatia M."/>
            <person name="Grimwood J."/>
            <person name="Jenkins J.W."/>
            <person name="Jueterbock A."/>
            <person name="Mraz A."/>
            <person name="Stam W.T."/>
            <person name="Tice H."/>
            <person name="Bornberg-Bauer E."/>
            <person name="Green P.J."/>
            <person name="Pearson G.A."/>
            <person name="Procaccini G."/>
            <person name="Duarte C.M."/>
            <person name="Schmutz J."/>
            <person name="Reusch T.B.H."/>
            <person name="Van de Peer Y."/>
        </authorList>
    </citation>
    <scope>NUCLEOTIDE SEQUENCE [LARGE SCALE GENOMIC DNA]</scope>
    <source>
        <strain evidence="14">cv. Finnish</strain>
    </source>
</reference>
<accession>A0A0K9P8B6</accession>
<dbReference type="GO" id="GO:0008270">
    <property type="term" value="F:zinc ion binding"/>
    <property type="evidence" value="ECO:0007669"/>
    <property type="project" value="UniProtKB-KW"/>
</dbReference>
<evidence type="ECO:0000256" key="7">
    <source>
        <dbReference type="ARBA" id="ARBA00022833"/>
    </source>
</evidence>
<dbReference type="AlphaFoldDB" id="A0A0K9P8B6"/>
<evidence type="ECO:0000256" key="2">
    <source>
        <dbReference type="ARBA" id="ARBA00004906"/>
    </source>
</evidence>
<gene>
    <name evidence="13" type="ORF">ZOSMA_36G00230</name>
</gene>
<keyword evidence="5 10" id="KW-0863">Zinc-finger</keyword>
<dbReference type="PROSITE" id="PS50089">
    <property type="entry name" value="ZF_RING_2"/>
    <property type="match status" value="1"/>
</dbReference>
<evidence type="ECO:0000256" key="1">
    <source>
        <dbReference type="ARBA" id="ARBA00004370"/>
    </source>
</evidence>
<dbReference type="Proteomes" id="UP000036987">
    <property type="component" value="Unassembled WGS sequence"/>
</dbReference>
<evidence type="ECO:0000259" key="12">
    <source>
        <dbReference type="PROSITE" id="PS50089"/>
    </source>
</evidence>
<dbReference type="InterPro" id="IPR001841">
    <property type="entry name" value="Znf_RING"/>
</dbReference>
<keyword evidence="14" id="KW-1185">Reference proteome</keyword>
<protein>
    <recommendedName>
        <fullName evidence="12">RING-type domain-containing protein</fullName>
    </recommendedName>
</protein>
<dbReference type="Gene3D" id="3.30.40.10">
    <property type="entry name" value="Zinc/RING finger domain, C3HC4 (zinc finger)"/>
    <property type="match status" value="1"/>
</dbReference>
<evidence type="ECO:0000256" key="8">
    <source>
        <dbReference type="ARBA" id="ARBA00022989"/>
    </source>
</evidence>
<evidence type="ECO:0000313" key="14">
    <source>
        <dbReference type="Proteomes" id="UP000036987"/>
    </source>
</evidence>
<evidence type="ECO:0000256" key="3">
    <source>
        <dbReference type="ARBA" id="ARBA00022692"/>
    </source>
</evidence>
<proteinExistence type="predicted"/>
<organism evidence="13 14">
    <name type="scientific">Zostera marina</name>
    <name type="common">Eelgrass</name>
    <dbReference type="NCBI Taxonomy" id="29655"/>
    <lineage>
        <taxon>Eukaryota</taxon>
        <taxon>Viridiplantae</taxon>
        <taxon>Streptophyta</taxon>
        <taxon>Embryophyta</taxon>
        <taxon>Tracheophyta</taxon>
        <taxon>Spermatophyta</taxon>
        <taxon>Magnoliopsida</taxon>
        <taxon>Liliopsida</taxon>
        <taxon>Zosteraceae</taxon>
        <taxon>Zostera</taxon>
    </lineage>
</organism>
<evidence type="ECO:0000256" key="5">
    <source>
        <dbReference type="ARBA" id="ARBA00022771"/>
    </source>
</evidence>
<evidence type="ECO:0000256" key="4">
    <source>
        <dbReference type="ARBA" id="ARBA00022723"/>
    </source>
</evidence>
<keyword evidence="6" id="KW-0833">Ubl conjugation pathway</keyword>
<dbReference type="GO" id="GO:0016020">
    <property type="term" value="C:membrane"/>
    <property type="evidence" value="ECO:0007669"/>
    <property type="project" value="UniProtKB-SubCell"/>
</dbReference>
<evidence type="ECO:0000256" key="10">
    <source>
        <dbReference type="PROSITE-ProRule" id="PRU00175"/>
    </source>
</evidence>
<dbReference type="STRING" id="29655.A0A0K9P8B6"/>
<comment type="caution">
    <text evidence="13">The sequence shown here is derived from an EMBL/GenBank/DDBJ whole genome shotgun (WGS) entry which is preliminary data.</text>
</comment>
<dbReference type="InterPro" id="IPR024766">
    <property type="entry name" value="Znf_RING_H2"/>
</dbReference>
<keyword evidence="3 11" id="KW-0812">Transmembrane</keyword>
<keyword evidence="7" id="KW-0862">Zinc</keyword>
<keyword evidence="4" id="KW-0479">Metal-binding</keyword>